<dbReference type="HOGENOM" id="CLU_1929693_0_0_1"/>
<dbReference type="Proteomes" id="UP000000305">
    <property type="component" value="Unassembled WGS sequence"/>
</dbReference>
<gene>
    <name evidence="1" type="ORF">DAPPUDRAFT_274183</name>
</gene>
<name>E9I3Z0_DAPPU</name>
<dbReference type="EMBL" id="GL734815">
    <property type="protein sequence ID" value="EFX61291.1"/>
    <property type="molecule type" value="Genomic_DNA"/>
</dbReference>
<reference evidence="1 2" key="1">
    <citation type="journal article" date="2011" name="Science">
        <title>The ecoresponsive genome of Daphnia pulex.</title>
        <authorList>
            <person name="Colbourne J.K."/>
            <person name="Pfrender M.E."/>
            <person name="Gilbert D."/>
            <person name="Thomas W.K."/>
            <person name="Tucker A."/>
            <person name="Oakley T.H."/>
            <person name="Tokishita S."/>
            <person name="Aerts A."/>
            <person name="Arnold G.J."/>
            <person name="Basu M.K."/>
            <person name="Bauer D.J."/>
            <person name="Caceres C.E."/>
            <person name="Carmel L."/>
            <person name="Casola C."/>
            <person name="Choi J.H."/>
            <person name="Detter J.C."/>
            <person name="Dong Q."/>
            <person name="Dusheyko S."/>
            <person name="Eads B.D."/>
            <person name="Frohlich T."/>
            <person name="Geiler-Samerotte K.A."/>
            <person name="Gerlach D."/>
            <person name="Hatcher P."/>
            <person name="Jogdeo S."/>
            <person name="Krijgsveld J."/>
            <person name="Kriventseva E.V."/>
            <person name="Kultz D."/>
            <person name="Laforsch C."/>
            <person name="Lindquist E."/>
            <person name="Lopez J."/>
            <person name="Manak J.R."/>
            <person name="Muller J."/>
            <person name="Pangilinan J."/>
            <person name="Patwardhan R.P."/>
            <person name="Pitluck S."/>
            <person name="Pritham E.J."/>
            <person name="Rechtsteiner A."/>
            <person name="Rho M."/>
            <person name="Rogozin I.B."/>
            <person name="Sakarya O."/>
            <person name="Salamov A."/>
            <person name="Schaack S."/>
            <person name="Shapiro H."/>
            <person name="Shiga Y."/>
            <person name="Skalitzky C."/>
            <person name="Smith Z."/>
            <person name="Souvorov A."/>
            <person name="Sung W."/>
            <person name="Tang Z."/>
            <person name="Tsuchiya D."/>
            <person name="Tu H."/>
            <person name="Vos H."/>
            <person name="Wang M."/>
            <person name="Wolf Y.I."/>
            <person name="Yamagata H."/>
            <person name="Yamada T."/>
            <person name="Ye Y."/>
            <person name="Shaw J.R."/>
            <person name="Andrews J."/>
            <person name="Crease T.J."/>
            <person name="Tang H."/>
            <person name="Lucas S.M."/>
            <person name="Robertson H.M."/>
            <person name="Bork P."/>
            <person name="Koonin E.V."/>
            <person name="Zdobnov E.M."/>
            <person name="Grigoriev I.V."/>
            <person name="Lynch M."/>
            <person name="Boore J.L."/>
        </authorList>
    </citation>
    <scope>NUCLEOTIDE SEQUENCE [LARGE SCALE GENOMIC DNA]</scope>
</reference>
<dbReference type="KEGG" id="dpx:DAPPUDRAFT_274183"/>
<organism evidence="1 2">
    <name type="scientific">Daphnia pulex</name>
    <name type="common">Water flea</name>
    <dbReference type="NCBI Taxonomy" id="6669"/>
    <lineage>
        <taxon>Eukaryota</taxon>
        <taxon>Metazoa</taxon>
        <taxon>Ecdysozoa</taxon>
        <taxon>Arthropoda</taxon>
        <taxon>Crustacea</taxon>
        <taxon>Branchiopoda</taxon>
        <taxon>Diplostraca</taxon>
        <taxon>Cladocera</taxon>
        <taxon>Anomopoda</taxon>
        <taxon>Daphniidae</taxon>
        <taxon>Daphnia</taxon>
    </lineage>
</organism>
<dbReference type="OrthoDB" id="302519at2759"/>
<sequence length="131" mass="15457">MSFLYFGNVPASVPPVFDTTPCMKEMLQYEDCVFDANVPQKEVFHPNWPTVWPRLLTDGKTVEVNPEDIVYQHPSEYMYLRPLTKKNKNFLWECEEERFVYKACLRKLSTLQRSNKHTSWDTAQVSTLMLT</sequence>
<dbReference type="STRING" id="6669.E9I3Z0"/>
<proteinExistence type="predicted"/>
<dbReference type="eggNOG" id="ENOG502S35R">
    <property type="taxonomic scope" value="Eukaryota"/>
</dbReference>
<evidence type="ECO:0000313" key="2">
    <source>
        <dbReference type="Proteomes" id="UP000000305"/>
    </source>
</evidence>
<evidence type="ECO:0000313" key="1">
    <source>
        <dbReference type="EMBL" id="EFX61291.1"/>
    </source>
</evidence>
<dbReference type="AlphaFoldDB" id="E9I3Z0"/>
<protein>
    <submittedName>
        <fullName evidence="1">Uncharacterized protein</fullName>
    </submittedName>
</protein>
<keyword evidence="2" id="KW-1185">Reference proteome</keyword>
<accession>E9I3Z0</accession>
<dbReference type="InParanoid" id="E9I3Z0"/>